<dbReference type="InterPro" id="IPR009057">
    <property type="entry name" value="Homeodomain-like_sf"/>
</dbReference>
<dbReference type="CDD" id="cd11056">
    <property type="entry name" value="CYP6-like"/>
    <property type="match status" value="2"/>
</dbReference>
<evidence type="ECO:0000256" key="6">
    <source>
        <dbReference type="ARBA" id="ARBA00022617"/>
    </source>
</evidence>
<dbReference type="GO" id="GO:0020037">
    <property type="term" value="F:heme binding"/>
    <property type="evidence" value="ECO:0007669"/>
    <property type="project" value="InterPro"/>
</dbReference>
<reference evidence="16" key="1">
    <citation type="journal article" date="2020" name="J Insects Food Feed">
        <title>The yellow mealworm (Tenebrio molitor) genome: a resource for the emerging insects as food and feed industry.</title>
        <authorList>
            <person name="Eriksson T."/>
            <person name="Andere A."/>
            <person name="Kelstrup H."/>
            <person name="Emery V."/>
            <person name="Picard C."/>
        </authorList>
    </citation>
    <scope>NUCLEOTIDE SEQUENCE</scope>
    <source>
        <strain evidence="16">Stoneville</strain>
        <tissue evidence="16">Whole head</tissue>
    </source>
</reference>
<dbReference type="GO" id="GO:0004497">
    <property type="term" value="F:monooxygenase activity"/>
    <property type="evidence" value="ECO:0007669"/>
    <property type="project" value="UniProtKB-KW"/>
</dbReference>
<dbReference type="GO" id="GO:0005789">
    <property type="term" value="C:endoplasmic reticulum membrane"/>
    <property type="evidence" value="ECO:0007669"/>
    <property type="project" value="UniProtKB-SubCell"/>
</dbReference>
<dbReference type="Pfam" id="PF00067">
    <property type="entry name" value="p450"/>
    <property type="match status" value="3"/>
</dbReference>
<keyword evidence="9" id="KW-0492">Microsome</keyword>
<dbReference type="Pfam" id="PF01498">
    <property type="entry name" value="HTH_Tnp_Tc3_2"/>
    <property type="match status" value="1"/>
</dbReference>
<evidence type="ECO:0000313" key="16">
    <source>
        <dbReference type="EMBL" id="KAH0814908.1"/>
    </source>
</evidence>
<accession>A0A8J6HJT9</accession>
<reference evidence="16" key="2">
    <citation type="submission" date="2021-08" db="EMBL/GenBank/DDBJ databases">
        <authorList>
            <person name="Eriksson T."/>
        </authorList>
    </citation>
    <scope>NUCLEOTIDE SEQUENCE</scope>
    <source>
        <strain evidence="16">Stoneville</strain>
        <tissue evidence="16">Whole head</tissue>
    </source>
</reference>
<evidence type="ECO:0000256" key="12">
    <source>
        <dbReference type="ARBA" id="ARBA00023033"/>
    </source>
</evidence>
<dbReference type="InterPro" id="IPR002492">
    <property type="entry name" value="Transposase_Tc1-like"/>
</dbReference>
<feature type="domain" description="Transposase Tc1-like" evidence="15">
    <location>
        <begin position="1233"/>
        <end position="1304"/>
    </location>
</feature>
<feature type="binding site" description="axial binding residue" evidence="14">
    <location>
        <position position="1125"/>
    </location>
    <ligand>
        <name>heme</name>
        <dbReference type="ChEBI" id="CHEBI:30413"/>
    </ligand>
    <ligandPart>
        <name>Fe</name>
        <dbReference type="ChEBI" id="CHEBI:18248"/>
    </ligandPart>
</feature>
<dbReference type="InterPro" id="IPR001128">
    <property type="entry name" value="Cyt_P450"/>
</dbReference>
<dbReference type="InterPro" id="IPR050476">
    <property type="entry name" value="Insect_CytP450_Detox"/>
</dbReference>
<evidence type="ECO:0000256" key="11">
    <source>
        <dbReference type="ARBA" id="ARBA00023004"/>
    </source>
</evidence>
<keyword evidence="17" id="KW-1185">Reference proteome</keyword>
<dbReference type="Proteomes" id="UP000719412">
    <property type="component" value="Unassembled WGS sequence"/>
</dbReference>
<dbReference type="PANTHER" id="PTHR24292">
    <property type="entry name" value="CYTOCHROME P450"/>
    <property type="match status" value="1"/>
</dbReference>
<sequence length="1326" mass="153371">MINLLMEARKNGSLKYEESNSVPDAGFATVHESEIGKTPKQHKIQITDQDITSQALIFFFGGFDSVSSLMCFMSYELGANPDVQEKLRQEIDETLKNCNGKLTYEALMNMKYMDMVTSETLRKWPNAPAIDRVCTKPYTIEPTSPKENPIHLAKNDILLLPIYGLHRDPKYFPDPERFDPERFSDENKNTIKPYSYIPFGSGPRNCIGSRFALLEAKTLFFYILANFEIVPTEKTKIPLVLSKQGFNMTAEGGFCYWTRKGVVQTKPVFLFGHTWKAIFRRISAPELTDQLYNLTPNARYCGIYQFLLPTLLVRDPDLIKQMLVKDFDHFVDHRGFVPTETDPLLGKSLFSLLGIKWREMRSTLSPSFTSSKMKYLFSMVSQGGEQFVKHFQEQDKDVVTVEMRDIITKFTNDIIANSVFGFDCNSLKEPNNQFYVMGKEATDFTSFRKLFVFMGTIVIPQFLRLFRISFFSDKMITFFTKIVKENIYSREKLGVVRPDMINLLLQARKPNFKYEQSQSLPDTGFATVEESDIGKNQNFATRKISDEDIAAQAFLFFFAGFDSVSSLLCFMSHELAVNQDVQEKLIQEIDDTWNECDGKITYEALMSMKYMDMVVSESLRKWPNAIATDRVCTKPYTIEPKAPNEKPLRLDVKDNIIIPIYSLHRDPQYYPDPDRFDPERFSDENKSCYKIVDSHKYWIRKGVVQGKPMFLLGDTWGILLRKYSAPELNLQLYNISPNARYCGIYQFLLPTLLIRDPDLIKQITVKDFDHFVDHRGFVPTESDPLLGKSLFSLSGMKWREMRSTLSPSFTSSKMKYLFSIISQNGEQFVKHFQEQDKDVVTVEMRDVITKFTNDVIANSVFGFDCNSLKEPNNEFYVRGKEATDFKSFRKIFVFMGSILIPQLIKENIYSREKHGVVRPDMINLLLQARKPNFKYEQSQSLPDTGFATVEESEIGQDQKLSKKDITDEDITAQAFIFFFAGFDSVSSLLCFMSHELAVNQDVQEKLMQEVDDTWNECDGKITYEALMSMKYMDMVVSETLRKWPNAIATDRICTKPYTIEPKSPNEKPLRLEVNDNVLISMYAIHRDPQYYPDPDRFDPERFSDENKSKIHPYTYLPFGTGPRSCIGSRFALMETKVLFFHLLSSFEIVPVEKTQIPIRFSRKAINMSAEKAERCAQIVVLTEDGINQQDIANGLDLHQSTVSRVLRRFHETGEYSRRPGQGRRRTTTAQRDRFLLLQSLRHRTLTAPALQIMTLGRYQFQISANTVRRRLAEHDLRPRIPARGPQLAAARRRVRLLFAQNHVDWELDEWRLVMFSDESRILPGSK</sequence>
<keyword evidence="13" id="KW-0472">Membrane</keyword>
<gene>
    <name evidence="16" type="ORF">GEV33_007882</name>
</gene>
<dbReference type="FunFam" id="1.10.630.10:FF:000182">
    <property type="entry name" value="Cytochrome P450 3A4"/>
    <property type="match status" value="2"/>
</dbReference>
<evidence type="ECO:0000259" key="15">
    <source>
        <dbReference type="Pfam" id="PF01498"/>
    </source>
</evidence>
<dbReference type="GO" id="GO:0015074">
    <property type="term" value="P:DNA integration"/>
    <property type="evidence" value="ECO:0007669"/>
    <property type="project" value="InterPro"/>
</dbReference>
<dbReference type="GO" id="GO:0016705">
    <property type="term" value="F:oxidoreductase activity, acting on paired donors, with incorporation or reduction of molecular oxygen"/>
    <property type="evidence" value="ECO:0007669"/>
    <property type="project" value="InterPro"/>
</dbReference>
<keyword evidence="12" id="KW-0503">Monooxygenase</keyword>
<dbReference type="InterPro" id="IPR002401">
    <property type="entry name" value="Cyt_P450_E_grp-I"/>
</dbReference>
<keyword evidence="7 14" id="KW-0479">Metal-binding</keyword>
<dbReference type="Gene3D" id="1.10.10.60">
    <property type="entry name" value="Homeodomain-like"/>
    <property type="match status" value="1"/>
</dbReference>
<dbReference type="GO" id="GO:0006313">
    <property type="term" value="P:DNA transposition"/>
    <property type="evidence" value="ECO:0007669"/>
    <property type="project" value="InterPro"/>
</dbReference>
<name>A0A8J6HJT9_TENMO</name>
<evidence type="ECO:0000256" key="4">
    <source>
        <dbReference type="ARBA" id="ARBA00004406"/>
    </source>
</evidence>
<evidence type="ECO:0000256" key="10">
    <source>
        <dbReference type="ARBA" id="ARBA00023002"/>
    </source>
</evidence>
<comment type="subcellular location">
    <subcellularLocation>
        <location evidence="4">Endoplasmic reticulum membrane</location>
        <topology evidence="4">Peripheral membrane protein</topology>
    </subcellularLocation>
    <subcellularLocation>
        <location evidence="3">Microsome membrane</location>
        <topology evidence="3">Peripheral membrane protein</topology>
    </subcellularLocation>
    <subcellularLocation>
        <location evidence="2">Nucleus</location>
    </subcellularLocation>
</comment>
<evidence type="ECO:0000256" key="7">
    <source>
        <dbReference type="ARBA" id="ARBA00022723"/>
    </source>
</evidence>
<protein>
    <recommendedName>
        <fullName evidence="15">Transposase Tc1-like domain-containing protein</fullName>
    </recommendedName>
</protein>
<dbReference type="PRINTS" id="PR00463">
    <property type="entry name" value="EP450I"/>
</dbReference>
<dbReference type="InterPro" id="IPR017972">
    <property type="entry name" value="Cyt_P450_CS"/>
</dbReference>
<dbReference type="InterPro" id="IPR036396">
    <property type="entry name" value="Cyt_P450_sf"/>
</dbReference>
<proteinExistence type="inferred from homology"/>
<keyword evidence="6 14" id="KW-0349">Heme</keyword>
<evidence type="ECO:0000256" key="9">
    <source>
        <dbReference type="ARBA" id="ARBA00022848"/>
    </source>
</evidence>
<comment type="cofactor">
    <cofactor evidence="1 14">
        <name>heme</name>
        <dbReference type="ChEBI" id="CHEBI:30413"/>
    </cofactor>
</comment>
<dbReference type="SUPFAM" id="SSF46689">
    <property type="entry name" value="Homeodomain-like"/>
    <property type="match status" value="1"/>
</dbReference>
<dbReference type="GO" id="GO:0005506">
    <property type="term" value="F:iron ion binding"/>
    <property type="evidence" value="ECO:0007669"/>
    <property type="project" value="InterPro"/>
</dbReference>
<evidence type="ECO:0000256" key="2">
    <source>
        <dbReference type="ARBA" id="ARBA00004123"/>
    </source>
</evidence>
<dbReference type="GO" id="GO:0003677">
    <property type="term" value="F:DNA binding"/>
    <property type="evidence" value="ECO:0007669"/>
    <property type="project" value="InterPro"/>
</dbReference>
<dbReference type="GO" id="GO:0005634">
    <property type="term" value="C:nucleus"/>
    <property type="evidence" value="ECO:0007669"/>
    <property type="project" value="UniProtKB-SubCell"/>
</dbReference>
<evidence type="ECO:0000256" key="3">
    <source>
        <dbReference type="ARBA" id="ARBA00004174"/>
    </source>
</evidence>
<dbReference type="PROSITE" id="PS00086">
    <property type="entry name" value="CYTOCHROME_P450"/>
    <property type="match status" value="2"/>
</dbReference>
<dbReference type="PRINTS" id="PR00385">
    <property type="entry name" value="P450"/>
</dbReference>
<evidence type="ECO:0000256" key="8">
    <source>
        <dbReference type="ARBA" id="ARBA00022824"/>
    </source>
</evidence>
<organism evidence="16 17">
    <name type="scientific">Tenebrio molitor</name>
    <name type="common">Yellow mealworm beetle</name>
    <dbReference type="NCBI Taxonomy" id="7067"/>
    <lineage>
        <taxon>Eukaryota</taxon>
        <taxon>Metazoa</taxon>
        <taxon>Ecdysozoa</taxon>
        <taxon>Arthropoda</taxon>
        <taxon>Hexapoda</taxon>
        <taxon>Insecta</taxon>
        <taxon>Pterygota</taxon>
        <taxon>Neoptera</taxon>
        <taxon>Endopterygota</taxon>
        <taxon>Coleoptera</taxon>
        <taxon>Polyphaga</taxon>
        <taxon>Cucujiformia</taxon>
        <taxon>Tenebrionidae</taxon>
        <taxon>Tenebrio</taxon>
    </lineage>
</organism>
<dbReference type="SUPFAM" id="SSF48264">
    <property type="entry name" value="Cytochrome P450"/>
    <property type="match status" value="3"/>
</dbReference>
<evidence type="ECO:0000256" key="1">
    <source>
        <dbReference type="ARBA" id="ARBA00001971"/>
    </source>
</evidence>
<evidence type="ECO:0000256" key="14">
    <source>
        <dbReference type="PIRSR" id="PIRSR602401-1"/>
    </source>
</evidence>
<evidence type="ECO:0000256" key="13">
    <source>
        <dbReference type="ARBA" id="ARBA00023136"/>
    </source>
</evidence>
<evidence type="ECO:0000256" key="5">
    <source>
        <dbReference type="ARBA" id="ARBA00010617"/>
    </source>
</evidence>
<dbReference type="EMBL" id="JABDTM020023795">
    <property type="protein sequence ID" value="KAH0814908.1"/>
    <property type="molecule type" value="Genomic_DNA"/>
</dbReference>
<dbReference type="Gene3D" id="1.10.630.10">
    <property type="entry name" value="Cytochrome P450"/>
    <property type="match status" value="3"/>
</dbReference>
<dbReference type="PANTHER" id="PTHR24292:SF54">
    <property type="entry name" value="CYP9F3-RELATED"/>
    <property type="match status" value="1"/>
</dbReference>
<keyword evidence="8" id="KW-0256">Endoplasmic reticulum</keyword>
<keyword evidence="10" id="KW-0560">Oxidoreductase</keyword>
<keyword evidence="11 14" id="KW-0408">Iron</keyword>
<comment type="caution">
    <text evidence="16">The sequence shown here is derived from an EMBL/GenBank/DDBJ whole genome shotgun (WGS) entry which is preliminary data.</text>
</comment>
<evidence type="ECO:0000313" key="17">
    <source>
        <dbReference type="Proteomes" id="UP000719412"/>
    </source>
</evidence>
<comment type="similarity">
    <text evidence="5">Belongs to the cytochrome P450 family.</text>
</comment>
<dbReference type="FunFam" id="1.10.630.10:FF:000042">
    <property type="entry name" value="Cytochrome P450"/>
    <property type="match status" value="1"/>
</dbReference>